<dbReference type="InterPro" id="IPR001375">
    <property type="entry name" value="Peptidase_S9_cat"/>
</dbReference>
<evidence type="ECO:0000256" key="2">
    <source>
        <dbReference type="ARBA" id="ARBA00022825"/>
    </source>
</evidence>
<dbReference type="Pfam" id="PF07676">
    <property type="entry name" value="PD40"/>
    <property type="match status" value="1"/>
</dbReference>
<dbReference type="InterPro" id="IPR011659">
    <property type="entry name" value="WD40"/>
</dbReference>
<dbReference type="Gene3D" id="2.120.10.30">
    <property type="entry name" value="TolB, C-terminal domain"/>
    <property type="match status" value="1"/>
</dbReference>
<dbReference type="RefSeq" id="WP_301243632.1">
    <property type="nucleotide sequence ID" value="NZ_JAROCC010000007.1"/>
</dbReference>
<sequence length="571" mass="63991">MMFKDLDIHEDTNTIVLFKETPEGSNMLEVVDIDTGQIRFSTSGRYVPLSPRISPTGKEIAFGCMDGKIYSMSLVDGTITPLVDAEGMHSGFGVWSADGSTLCFSSYIDSQTPPDIYTLNMNSGELTQHTNCNRCIDRFPQISPCGQYIVFTRHHLDEPNMPRRAMLLDVTDGRLVQLPQRNDTEIEIDRGCWSGDSKYIIVSELSGDDSCLQIYNVRSNSIQTTISFPDLQGGVFFQREENVLVLCKHEIVVTSMIDGRIEERFHLPDAISIAPTQRGPAAVLNPDETKVYICNEASSVYQLDLMDGEFELIIKDIVQNLSEKEEYKVVSYDGLHIPVHHFKPETAKDLGVLFVIGGPGEQLDDDDPILMKLFNEGYEVIMPAYRGCAGFGQEYQNANKGLYGKGDVEDIISCAKDWKKRNANRPLAIVGYSYGGFLTFLSMAHSEQPFDRGAALWAVTSLEHLGYHLPRAFPSDPVEKQEAMMKRNPLLQTGFIQRPLLILHGGQDTTSTNEEVLTIQQKIEEKGSRCELIIYEDGAHGLKNHRKELFEELLSFLDGTHVTYPTEEASK</sequence>
<dbReference type="Proteomes" id="UP001175097">
    <property type="component" value="Unassembled WGS sequence"/>
</dbReference>
<dbReference type="SUPFAM" id="SSF53474">
    <property type="entry name" value="alpha/beta-Hydrolases"/>
    <property type="match status" value="1"/>
</dbReference>
<evidence type="ECO:0000259" key="3">
    <source>
        <dbReference type="Pfam" id="PF00326"/>
    </source>
</evidence>
<evidence type="ECO:0000313" key="5">
    <source>
        <dbReference type="Proteomes" id="UP001175097"/>
    </source>
</evidence>
<evidence type="ECO:0000256" key="1">
    <source>
        <dbReference type="ARBA" id="ARBA00022801"/>
    </source>
</evidence>
<name>A0ABT8JRT9_9BACL</name>
<dbReference type="PANTHER" id="PTHR42776">
    <property type="entry name" value="SERINE PEPTIDASE S9 FAMILY MEMBER"/>
    <property type="match status" value="1"/>
</dbReference>
<dbReference type="InterPro" id="IPR029058">
    <property type="entry name" value="AB_hydrolase_fold"/>
</dbReference>
<keyword evidence="2" id="KW-0720">Serine protease</keyword>
<dbReference type="Gene3D" id="3.40.50.1820">
    <property type="entry name" value="alpha/beta hydrolase"/>
    <property type="match status" value="1"/>
</dbReference>
<dbReference type="SUPFAM" id="SSF69304">
    <property type="entry name" value="Tricorn protease N-terminal domain"/>
    <property type="match status" value="1"/>
</dbReference>
<dbReference type="PANTHER" id="PTHR42776:SF27">
    <property type="entry name" value="DIPEPTIDYL PEPTIDASE FAMILY MEMBER 6"/>
    <property type="match status" value="1"/>
</dbReference>
<accession>A0ABT8JRT9</accession>
<keyword evidence="5" id="KW-1185">Reference proteome</keyword>
<dbReference type="InterPro" id="IPR011042">
    <property type="entry name" value="6-blade_b-propeller_TolB-like"/>
</dbReference>
<feature type="domain" description="Peptidase S9 prolyl oligopeptidase catalytic" evidence="3">
    <location>
        <begin position="372"/>
        <end position="558"/>
    </location>
</feature>
<reference evidence="4" key="1">
    <citation type="submission" date="2023-03" db="EMBL/GenBank/DDBJ databases">
        <title>MT1 and MT2 Draft Genomes of Novel Species.</title>
        <authorList>
            <person name="Venkateswaran K."/>
        </authorList>
    </citation>
    <scope>NUCLEOTIDE SEQUENCE</scope>
    <source>
        <strain evidence="4">F6_3S_P_2</strain>
    </source>
</reference>
<gene>
    <name evidence="4" type="ORF">P5G49_10340</name>
</gene>
<proteinExistence type="predicted"/>
<dbReference type="EMBL" id="JAROCC010000007">
    <property type="protein sequence ID" value="MDN4607869.1"/>
    <property type="molecule type" value="Genomic_DNA"/>
</dbReference>
<dbReference type="Pfam" id="PF00326">
    <property type="entry name" value="Peptidase_S9"/>
    <property type="match status" value="1"/>
</dbReference>
<evidence type="ECO:0000313" key="4">
    <source>
        <dbReference type="EMBL" id="MDN4607869.1"/>
    </source>
</evidence>
<comment type="caution">
    <text evidence="4">The sequence shown here is derived from an EMBL/GenBank/DDBJ whole genome shotgun (WGS) entry which is preliminary data.</text>
</comment>
<keyword evidence="2" id="KW-0645">Protease</keyword>
<protein>
    <submittedName>
        <fullName evidence="4">Prolyl oligopeptidase family serine peptidase</fullName>
    </submittedName>
</protein>
<keyword evidence="1" id="KW-0378">Hydrolase</keyword>
<organism evidence="4 5">
    <name type="scientific">Sporosarcina highlanderae</name>
    <dbReference type="NCBI Taxonomy" id="3035916"/>
    <lineage>
        <taxon>Bacteria</taxon>
        <taxon>Bacillati</taxon>
        <taxon>Bacillota</taxon>
        <taxon>Bacilli</taxon>
        <taxon>Bacillales</taxon>
        <taxon>Caryophanaceae</taxon>
        <taxon>Sporosarcina</taxon>
    </lineage>
</organism>